<dbReference type="GO" id="GO:0009279">
    <property type="term" value="C:cell outer membrane"/>
    <property type="evidence" value="ECO:0007669"/>
    <property type="project" value="UniProtKB-SubCell"/>
</dbReference>
<evidence type="ECO:0000256" key="7">
    <source>
        <dbReference type="ARBA" id="ARBA00023136"/>
    </source>
</evidence>
<keyword evidence="2 10" id="KW-0813">Transport</keyword>
<dbReference type="Pfam" id="PF07715">
    <property type="entry name" value="Plug"/>
    <property type="match status" value="1"/>
</dbReference>
<keyword evidence="16" id="KW-1185">Reference proteome</keyword>
<feature type="domain" description="TonB-dependent receptor-like beta-barrel" evidence="13">
    <location>
        <begin position="332"/>
        <end position="773"/>
    </location>
</feature>
<evidence type="ECO:0000256" key="9">
    <source>
        <dbReference type="ARBA" id="ARBA00023237"/>
    </source>
</evidence>
<evidence type="ECO:0000313" key="15">
    <source>
        <dbReference type="EMBL" id="GHA36231.1"/>
    </source>
</evidence>
<evidence type="ECO:0000256" key="3">
    <source>
        <dbReference type="ARBA" id="ARBA00022452"/>
    </source>
</evidence>
<proteinExistence type="inferred from homology"/>
<keyword evidence="5 12" id="KW-0732">Signal</keyword>
<dbReference type="InterPro" id="IPR012910">
    <property type="entry name" value="Plug_dom"/>
</dbReference>
<protein>
    <recommendedName>
        <fullName evidence="17">Hemoglobin/transferrin/lactoferrin receptor protein</fullName>
    </recommendedName>
</protein>
<evidence type="ECO:0000256" key="11">
    <source>
        <dbReference type="RuleBase" id="RU003357"/>
    </source>
</evidence>
<comment type="caution">
    <text evidence="15">The sequence shown here is derived from an EMBL/GenBank/DDBJ whole genome shotgun (WGS) entry which is preliminary data.</text>
</comment>
<dbReference type="PANTHER" id="PTHR30069">
    <property type="entry name" value="TONB-DEPENDENT OUTER MEMBRANE RECEPTOR"/>
    <property type="match status" value="1"/>
</dbReference>
<dbReference type="GO" id="GO:0015344">
    <property type="term" value="F:siderophore uptake transmembrane transporter activity"/>
    <property type="evidence" value="ECO:0007669"/>
    <property type="project" value="TreeGrafter"/>
</dbReference>
<evidence type="ECO:0000256" key="5">
    <source>
        <dbReference type="ARBA" id="ARBA00022729"/>
    </source>
</evidence>
<feature type="domain" description="TonB-dependent receptor plug" evidence="14">
    <location>
        <begin position="112"/>
        <end position="219"/>
    </location>
</feature>
<keyword evidence="6 11" id="KW-0798">TonB box</keyword>
<name>A0A918SCY8_9FLAO</name>
<evidence type="ECO:0000256" key="4">
    <source>
        <dbReference type="ARBA" id="ARBA00022692"/>
    </source>
</evidence>
<dbReference type="Gene3D" id="2.40.170.20">
    <property type="entry name" value="TonB-dependent receptor, beta-barrel domain"/>
    <property type="match status" value="1"/>
</dbReference>
<dbReference type="GO" id="GO:0044718">
    <property type="term" value="P:siderophore transmembrane transport"/>
    <property type="evidence" value="ECO:0007669"/>
    <property type="project" value="TreeGrafter"/>
</dbReference>
<reference evidence="15" key="1">
    <citation type="journal article" date="2014" name="Int. J. Syst. Evol. Microbiol.">
        <title>Complete genome sequence of Corynebacterium casei LMG S-19264T (=DSM 44701T), isolated from a smear-ripened cheese.</title>
        <authorList>
            <consortium name="US DOE Joint Genome Institute (JGI-PGF)"/>
            <person name="Walter F."/>
            <person name="Albersmeier A."/>
            <person name="Kalinowski J."/>
            <person name="Ruckert C."/>
        </authorList>
    </citation>
    <scope>NUCLEOTIDE SEQUENCE</scope>
    <source>
        <strain evidence="15">KCTC 12719</strain>
    </source>
</reference>
<dbReference type="AlphaFoldDB" id="A0A918SCY8"/>
<gene>
    <name evidence="15" type="ORF">GCM10007103_17160</name>
</gene>
<feature type="signal peptide" evidence="12">
    <location>
        <begin position="1"/>
        <end position="18"/>
    </location>
</feature>
<keyword evidence="4 10" id="KW-0812">Transmembrane</keyword>
<evidence type="ECO:0000256" key="8">
    <source>
        <dbReference type="ARBA" id="ARBA00023170"/>
    </source>
</evidence>
<keyword evidence="7 10" id="KW-0472">Membrane</keyword>
<dbReference type="InterPro" id="IPR036942">
    <property type="entry name" value="Beta-barrel_TonB_sf"/>
</dbReference>
<evidence type="ECO:0000313" key="16">
    <source>
        <dbReference type="Proteomes" id="UP000610456"/>
    </source>
</evidence>
<evidence type="ECO:0000256" key="10">
    <source>
        <dbReference type="PROSITE-ProRule" id="PRU01360"/>
    </source>
</evidence>
<dbReference type="InterPro" id="IPR010917">
    <property type="entry name" value="TonB_rcpt_CS"/>
</dbReference>
<evidence type="ECO:0000256" key="12">
    <source>
        <dbReference type="SAM" id="SignalP"/>
    </source>
</evidence>
<dbReference type="PROSITE" id="PS01156">
    <property type="entry name" value="TONB_DEPENDENT_REC_2"/>
    <property type="match status" value="1"/>
</dbReference>
<evidence type="ECO:0000259" key="14">
    <source>
        <dbReference type="Pfam" id="PF07715"/>
    </source>
</evidence>
<dbReference type="SUPFAM" id="SSF56935">
    <property type="entry name" value="Porins"/>
    <property type="match status" value="1"/>
</dbReference>
<accession>A0A918SCY8</accession>
<organism evidence="15 16">
    <name type="scientific">Salinimicrobium marinum</name>
    <dbReference type="NCBI Taxonomy" id="680283"/>
    <lineage>
        <taxon>Bacteria</taxon>
        <taxon>Pseudomonadati</taxon>
        <taxon>Bacteroidota</taxon>
        <taxon>Flavobacteriia</taxon>
        <taxon>Flavobacteriales</taxon>
        <taxon>Flavobacteriaceae</taxon>
        <taxon>Salinimicrobium</taxon>
    </lineage>
</organism>
<dbReference type="Gene3D" id="2.170.130.10">
    <property type="entry name" value="TonB-dependent receptor, plug domain"/>
    <property type="match status" value="1"/>
</dbReference>
<keyword evidence="9 10" id="KW-0998">Cell outer membrane</keyword>
<dbReference type="PANTHER" id="PTHR30069:SF29">
    <property type="entry name" value="HEMOGLOBIN AND HEMOGLOBIN-HAPTOGLOBIN-BINDING PROTEIN 1-RELATED"/>
    <property type="match status" value="1"/>
</dbReference>
<dbReference type="Pfam" id="PF00593">
    <property type="entry name" value="TonB_dep_Rec_b-barrel"/>
    <property type="match status" value="1"/>
</dbReference>
<dbReference type="Proteomes" id="UP000610456">
    <property type="component" value="Unassembled WGS sequence"/>
</dbReference>
<dbReference type="PROSITE" id="PS52016">
    <property type="entry name" value="TONB_DEPENDENT_REC_3"/>
    <property type="match status" value="1"/>
</dbReference>
<sequence>MRILLLLASLFAVFSSYAQDITVIDEATKQPIFNVAVFNQDKSKSTLTNFDGNADLSEFSTNEIIFFRHVSHTETHATKKQLLRNKNVLLMKPDENALSEVVLSVSGFEQSTRDIPQKVVSMGREEIVFSNPQTSADLLESSGQVYVQKSQLGGGSPMIRGFATNRLLITVDGVRMNTAIFRGGNVQNVISIDPLSVRRTEVILGPGSVIYGSDAIGGVMNFYTLKPGFSHKKEKVVSGNAYTRYATANEEKTGHFDFSVGTEKWAFLTSASYSDFEDLRMGSHGPEEYLRHEYVLRRDGEDVTVPNEHPKVQVPTGYNQLNLLQKIRFRPNYEWDYSLGVLYSTTSDYPRYDRLYRKRNGELRAAEWYYGPQRWMQTNFQIGKKGNGNYYDEARLTAAYQFFEESRNDRDLGGETLYQTEEHVDAYSFNLDFEKEFSENKLFYGIEYLLNEVGSHGRETNILNKETVAGPSRYPDGSTWQSMAVYTSFQWKLKEDLVLQTGARYNYILLDAEFDDTFYDFPFEEANINTGALTGSAGLSWQQSAVLNWKLNFSTAFRAPNIDDAGKIFDSAPGLVVVPNPGLEPETAYNAELGFQLNLENVLVLDVSGYYTYLDNAMVRRDFDLDGETMIDYQGEPSRVQAIQNAARAYVYGFEAGAKLIFNGDLHLVTQINLTEGKEEQADGSEAPLRHAAPLFGNAHLVWQKENLKFDLYGEYNGEFNYDELAPTERDKPYLYATDANGNPYSPEWYTINFTTQYRVSENWLATASLENITDQRYRTYSSGMAAAGRNLILAFRYSF</sequence>
<keyword evidence="3 10" id="KW-1134">Transmembrane beta strand</keyword>
<dbReference type="RefSeq" id="WP_189604324.1">
    <property type="nucleotide sequence ID" value="NZ_BMXB01000005.1"/>
</dbReference>
<dbReference type="InterPro" id="IPR000531">
    <property type="entry name" value="Beta-barrel_TonB"/>
</dbReference>
<reference evidence="15" key="2">
    <citation type="submission" date="2020-09" db="EMBL/GenBank/DDBJ databases">
        <authorList>
            <person name="Sun Q."/>
            <person name="Kim S."/>
        </authorList>
    </citation>
    <scope>NUCLEOTIDE SEQUENCE</scope>
    <source>
        <strain evidence="15">KCTC 12719</strain>
    </source>
</reference>
<dbReference type="EMBL" id="BMXB01000005">
    <property type="protein sequence ID" value="GHA36231.1"/>
    <property type="molecule type" value="Genomic_DNA"/>
</dbReference>
<comment type="subcellular location">
    <subcellularLocation>
        <location evidence="1 10">Cell outer membrane</location>
        <topology evidence="1 10">Multi-pass membrane protein</topology>
    </subcellularLocation>
</comment>
<evidence type="ECO:0000256" key="1">
    <source>
        <dbReference type="ARBA" id="ARBA00004571"/>
    </source>
</evidence>
<dbReference type="InterPro" id="IPR037066">
    <property type="entry name" value="Plug_dom_sf"/>
</dbReference>
<keyword evidence="8" id="KW-0675">Receptor</keyword>
<evidence type="ECO:0000256" key="6">
    <source>
        <dbReference type="ARBA" id="ARBA00023077"/>
    </source>
</evidence>
<evidence type="ECO:0000256" key="2">
    <source>
        <dbReference type="ARBA" id="ARBA00022448"/>
    </source>
</evidence>
<comment type="similarity">
    <text evidence="10 11">Belongs to the TonB-dependent receptor family.</text>
</comment>
<feature type="chain" id="PRO_5037068462" description="Hemoglobin/transferrin/lactoferrin receptor protein" evidence="12">
    <location>
        <begin position="19"/>
        <end position="800"/>
    </location>
</feature>
<dbReference type="CDD" id="cd01347">
    <property type="entry name" value="ligand_gated_channel"/>
    <property type="match status" value="1"/>
</dbReference>
<dbReference type="InterPro" id="IPR039426">
    <property type="entry name" value="TonB-dep_rcpt-like"/>
</dbReference>
<evidence type="ECO:0008006" key="17">
    <source>
        <dbReference type="Google" id="ProtNLM"/>
    </source>
</evidence>
<evidence type="ECO:0000259" key="13">
    <source>
        <dbReference type="Pfam" id="PF00593"/>
    </source>
</evidence>